<evidence type="ECO:0000313" key="2">
    <source>
        <dbReference type="EMBL" id="MFE9223867.1"/>
    </source>
</evidence>
<dbReference type="InterPro" id="IPR019734">
    <property type="entry name" value="TPR_rpt"/>
</dbReference>
<keyword evidence="3" id="KW-1185">Reference proteome</keyword>
<organism evidence="2 3">
    <name type="scientific">Streptomyces massasporeus</name>
    <dbReference type="NCBI Taxonomy" id="67324"/>
    <lineage>
        <taxon>Bacteria</taxon>
        <taxon>Bacillati</taxon>
        <taxon>Actinomycetota</taxon>
        <taxon>Actinomycetes</taxon>
        <taxon>Kitasatosporales</taxon>
        <taxon>Streptomycetaceae</taxon>
        <taxon>Streptomyces</taxon>
    </lineage>
</organism>
<dbReference type="RefSeq" id="WP_358277278.1">
    <property type="nucleotide sequence ID" value="NZ_JBEYGJ010000001.1"/>
</dbReference>
<name>A0ABW6L8V7_9ACTN</name>
<dbReference type="EMBL" id="JBIAFP010000002">
    <property type="protein sequence ID" value="MFE9223867.1"/>
    <property type="molecule type" value="Genomic_DNA"/>
</dbReference>
<dbReference type="PANTHER" id="PTHR47691">
    <property type="entry name" value="REGULATOR-RELATED"/>
    <property type="match status" value="1"/>
</dbReference>
<evidence type="ECO:0000259" key="1">
    <source>
        <dbReference type="SMART" id="SM00382"/>
    </source>
</evidence>
<protein>
    <submittedName>
        <fullName evidence="2">Tetratricopeptide repeat protein</fullName>
    </submittedName>
</protein>
<dbReference type="InterPro" id="IPR003593">
    <property type="entry name" value="AAA+_ATPase"/>
</dbReference>
<feature type="domain" description="AAA+ ATPase" evidence="1">
    <location>
        <begin position="76"/>
        <end position="287"/>
    </location>
</feature>
<dbReference type="SUPFAM" id="SSF48452">
    <property type="entry name" value="TPR-like"/>
    <property type="match status" value="2"/>
</dbReference>
<dbReference type="Pfam" id="PF13424">
    <property type="entry name" value="TPR_12"/>
    <property type="match status" value="2"/>
</dbReference>
<accession>A0ABW6L8V7</accession>
<gene>
    <name evidence="2" type="ORF">ACFYM3_04350</name>
</gene>
<dbReference type="SMART" id="SM00382">
    <property type="entry name" value="AAA"/>
    <property type="match status" value="1"/>
</dbReference>
<evidence type="ECO:0000313" key="3">
    <source>
        <dbReference type="Proteomes" id="UP001601288"/>
    </source>
</evidence>
<dbReference type="Gene3D" id="3.40.50.300">
    <property type="entry name" value="P-loop containing nucleotide triphosphate hydrolases"/>
    <property type="match status" value="1"/>
</dbReference>
<dbReference type="InterPro" id="IPR011990">
    <property type="entry name" value="TPR-like_helical_dom_sf"/>
</dbReference>
<dbReference type="InterPro" id="IPR027417">
    <property type="entry name" value="P-loop_NTPase"/>
</dbReference>
<reference evidence="2 3" key="1">
    <citation type="submission" date="2024-10" db="EMBL/GenBank/DDBJ databases">
        <title>The Natural Products Discovery Center: Release of the First 8490 Sequenced Strains for Exploring Actinobacteria Biosynthetic Diversity.</title>
        <authorList>
            <person name="Kalkreuter E."/>
            <person name="Kautsar S.A."/>
            <person name="Yang D."/>
            <person name="Bader C.D."/>
            <person name="Teijaro C.N."/>
            <person name="Fluegel L."/>
            <person name="Davis C.M."/>
            <person name="Simpson J.R."/>
            <person name="Lauterbach L."/>
            <person name="Steele A.D."/>
            <person name="Gui C."/>
            <person name="Meng S."/>
            <person name="Li G."/>
            <person name="Viehrig K."/>
            <person name="Ye F."/>
            <person name="Su P."/>
            <person name="Kiefer A.F."/>
            <person name="Nichols A."/>
            <person name="Cepeda A.J."/>
            <person name="Yan W."/>
            <person name="Fan B."/>
            <person name="Jiang Y."/>
            <person name="Adhikari A."/>
            <person name="Zheng C.-J."/>
            <person name="Schuster L."/>
            <person name="Cowan T.M."/>
            <person name="Smanski M.J."/>
            <person name="Chevrette M.G."/>
            <person name="De Carvalho L.P.S."/>
            <person name="Shen B."/>
        </authorList>
    </citation>
    <scope>NUCLEOTIDE SEQUENCE [LARGE SCALE GENOMIC DNA]</scope>
    <source>
        <strain evidence="2 3">NPDC007066</strain>
    </source>
</reference>
<proteinExistence type="predicted"/>
<sequence length="847" mass="92339">MSTSQPPAEADPPPTRNQISGGVFFNAVIQGRGITVQLPPNITPALSGMPAVSPGFTGRDEELRELLGLLTPGAQRRQPVLVTGLAGVGKTELAMQSAARARDEPGWFPGGVLVIDLFGYDPERRLAPEHALHRLLRALGVTGEHIPSDLQDRARLYRSVLAAFAEQGRRILVVLDNASTAQQVDSLLPTDGGTATLVTSRHILDVGARLHELAVLDSSASTELLRDALRQARGPADTRVDDDPEATAVVADLCAGLPLALRIAAALLADAPARPMASLAEALRQSHTRLDELSREDRAVRTALHLSYRGLDDQHARLFRLLPLSPGPDLSTESVSHLAGLDQRQVDRLLQDLARAHLVEPGHTWGRWRLHDLVRLYADELGRARAEEDGHTSAVTRLRHHYESMAGAAETHLPGSYFTASPLFGCRRQALNWLDGERANLVAAATRGIAFTDLSTAVLNAPRSESFAYPVPAATQHPLTLLFRYLEYRRHDDDLIMVSESAVTRSRQEGDRTSESVALDGLGVAFRVGRRFEKSVQAHTNALEIAEELGARHSEARFLCHLGHALAETHKPGQALKRYKKSAKLFARMGDYLGEGVALTSAGLALYLMRRYDEAIDAHKRALAVVGRLENQGGKFEALNNLGLALREAKRVDESIETLTEATSLAAELGYRHGEAMALSNLGNAFREAADHKKSITAHKRAVAIAVELEDLHMEGKTLGNLGIVLGDAIKFKKAIKALDRATSIFVELGDSHEESKVLNNLGSTFVEKGDLGKAITTYHRAAAACARTGDRHMERQVLRNLELTLIREAISEPGSTTELTTAHPSLVRRGHASLVARMLSWRHRRR</sequence>
<dbReference type="Gene3D" id="1.25.40.10">
    <property type="entry name" value="Tetratricopeptide repeat domain"/>
    <property type="match status" value="2"/>
</dbReference>
<dbReference type="Pfam" id="PF13191">
    <property type="entry name" value="AAA_16"/>
    <property type="match status" value="1"/>
</dbReference>
<dbReference type="SMART" id="SM00028">
    <property type="entry name" value="TPR"/>
    <property type="match status" value="7"/>
</dbReference>
<dbReference type="SUPFAM" id="SSF52540">
    <property type="entry name" value="P-loop containing nucleoside triphosphate hydrolases"/>
    <property type="match status" value="1"/>
</dbReference>
<dbReference type="InterPro" id="IPR041664">
    <property type="entry name" value="AAA_16"/>
</dbReference>
<dbReference type="PANTHER" id="PTHR47691:SF3">
    <property type="entry name" value="HTH-TYPE TRANSCRIPTIONAL REGULATOR RV0890C-RELATED"/>
    <property type="match status" value="1"/>
</dbReference>
<dbReference type="Proteomes" id="UP001601288">
    <property type="component" value="Unassembled WGS sequence"/>
</dbReference>
<comment type="caution">
    <text evidence="2">The sequence shown here is derived from an EMBL/GenBank/DDBJ whole genome shotgun (WGS) entry which is preliminary data.</text>
</comment>
<dbReference type="PRINTS" id="PR00364">
    <property type="entry name" value="DISEASERSIST"/>
</dbReference>